<dbReference type="PANTHER" id="PTHR14187">
    <property type="entry name" value="ALPHA KINASE/ELONGATION FACTOR 2 KINASE"/>
    <property type="match status" value="1"/>
</dbReference>
<dbReference type="PANTHER" id="PTHR14187:SF81">
    <property type="entry name" value="HSP70 FAMILY PROTEIN (AFU_ORTHOLOGUE AFUA_4G14040)"/>
    <property type="match status" value="1"/>
</dbReference>
<comment type="caution">
    <text evidence="1">The sequence shown here is derived from an EMBL/GenBank/DDBJ whole genome shotgun (WGS) entry which is preliminary data.</text>
</comment>
<dbReference type="InterPro" id="IPR043129">
    <property type="entry name" value="ATPase_NBD"/>
</dbReference>
<proteinExistence type="predicted"/>
<evidence type="ECO:0000313" key="2">
    <source>
        <dbReference type="Proteomes" id="UP000566819"/>
    </source>
</evidence>
<dbReference type="Gene3D" id="3.30.420.40">
    <property type="match status" value="1"/>
</dbReference>
<evidence type="ECO:0000313" key="1">
    <source>
        <dbReference type="EMBL" id="KAF4626120.1"/>
    </source>
</evidence>
<keyword evidence="2" id="KW-1185">Reference proteome</keyword>
<name>A0A8H4R9S1_9HELO</name>
<dbReference type="OrthoDB" id="3544963at2759"/>
<dbReference type="EMBL" id="JAAMPI010001220">
    <property type="protein sequence ID" value="KAF4626120.1"/>
    <property type="molecule type" value="Genomic_DNA"/>
</dbReference>
<dbReference type="CDD" id="cd10170">
    <property type="entry name" value="ASKHA_NBD_HSP70"/>
    <property type="match status" value="1"/>
</dbReference>
<evidence type="ECO:0008006" key="3">
    <source>
        <dbReference type="Google" id="ProtNLM"/>
    </source>
</evidence>
<dbReference type="SUPFAM" id="SSF53067">
    <property type="entry name" value="Actin-like ATPase domain"/>
    <property type="match status" value="2"/>
</dbReference>
<reference evidence="1 2" key="1">
    <citation type="submission" date="2020-03" db="EMBL/GenBank/DDBJ databases">
        <title>Draft Genome Sequence of Cudoniella acicularis.</title>
        <authorList>
            <person name="Buettner E."/>
            <person name="Kellner H."/>
        </authorList>
    </citation>
    <scope>NUCLEOTIDE SEQUENCE [LARGE SCALE GENOMIC DNA]</scope>
    <source>
        <strain evidence="1 2">DSM 108380</strain>
    </source>
</reference>
<protein>
    <recommendedName>
        <fullName evidence="3">Actin-like ATPase domain-containing protein</fullName>
    </recommendedName>
</protein>
<dbReference type="Proteomes" id="UP000566819">
    <property type="component" value="Unassembled WGS sequence"/>
</dbReference>
<accession>A0A8H4R9S1</accession>
<dbReference type="AlphaFoldDB" id="A0A8H4R9S1"/>
<dbReference type="PRINTS" id="PR00301">
    <property type="entry name" value="HEATSHOCK70"/>
</dbReference>
<gene>
    <name evidence="1" type="ORF">G7Y89_g12042</name>
</gene>
<sequence length="544" mass="61912">MADQSPLRKSAYNGSTKDERYHLVVGIDFGTTYSGVSFAKSKFDDIGNINSLNKWPSFGAPVTQEKVPSQIAYDTRNVATGLIERAWGYQIRPSVSRYAWMKLHLDRNAAKSDYDDPELYDEMDQGGELGLPAGRTAQDVTADYLKELYTYLMNTLGERFGTELLEMTAIKFWFTMPAVWSDEAQHKTLEAATKAKIGTRGKDEICMIREPEAAALATLKRTIVDWDTRLEVVKQVDPTLVIDEVCVGIGAKCGATYIDRNFHRLMSKRFGDAFNSITEKTAIGSEFMDDFEWNKKIFGSKGLELAPMHLFMDAPESEFYRADRGEVILMDYDMEEIFEPIIEIIIKLIRQQIGSSKTRDISITNLVLVGGLGDSPYLQQRLGNWCRSRRPQPITLRALSNNWNAVAKGAVLRGLEQASVSMRLCQQHYGITCAIPWVKGENEPSFYDKFDRIWYSSGHMSWLVNKNQQISENTFQSEPFARVLSAGRNSFDIYVYSCRSDQAPGRRDNPRTFIPSTPFISRKLDLLLTSLANKTRREKDWKMY</sequence>
<organism evidence="1 2">
    <name type="scientific">Cudoniella acicularis</name>
    <dbReference type="NCBI Taxonomy" id="354080"/>
    <lineage>
        <taxon>Eukaryota</taxon>
        <taxon>Fungi</taxon>
        <taxon>Dikarya</taxon>
        <taxon>Ascomycota</taxon>
        <taxon>Pezizomycotina</taxon>
        <taxon>Leotiomycetes</taxon>
        <taxon>Helotiales</taxon>
        <taxon>Tricladiaceae</taxon>
        <taxon>Cudoniella</taxon>
    </lineage>
</organism>